<protein>
    <submittedName>
        <fullName evidence="2">Polysaccharide pyruvyl transferase</fullName>
    </submittedName>
</protein>
<dbReference type="InterPro" id="IPR007345">
    <property type="entry name" value="Polysacch_pyruvyl_Trfase"/>
</dbReference>
<dbReference type="EMBL" id="LT629751">
    <property type="protein sequence ID" value="SDS33778.1"/>
    <property type="molecule type" value="Genomic_DNA"/>
</dbReference>
<dbReference type="STRING" id="1392877.SAMN05216221_1598"/>
<dbReference type="GO" id="GO:0016740">
    <property type="term" value="F:transferase activity"/>
    <property type="evidence" value="ECO:0007669"/>
    <property type="project" value="UniProtKB-KW"/>
</dbReference>
<organism evidence="2 3">
    <name type="scientific">Pseudomonas oryzae</name>
    <dbReference type="NCBI Taxonomy" id="1392877"/>
    <lineage>
        <taxon>Bacteria</taxon>
        <taxon>Pseudomonadati</taxon>
        <taxon>Pseudomonadota</taxon>
        <taxon>Gammaproteobacteria</taxon>
        <taxon>Pseudomonadales</taxon>
        <taxon>Pseudomonadaceae</taxon>
        <taxon>Pseudomonas</taxon>
    </lineage>
</organism>
<feature type="domain" description="Polysaccharide pyruvyl transferase" evidence="1">
    <location>
        <begin position="172"/>
        <end position="337"/>
    </location>
</feature>
<reference evidence="3" key="1">
    <citation type="submission" date="2016-10" db="EMBL/GenBank/DDBJ databases">
        <authorList>
            <person name="Varghese N."/>
            <person name="Submissions S."/>
        </authorList>
    </citation>
    <scope>NUCLEOTIDE SEQUENCE [LARGE SCALE GENOMIC DNA]</scope>
    <source>
        <strain evidence="3">KCTC 32247</strain>
    </source>
</reference>
<dbReference type="Pfam" id="PF04230">
    <property type="entry name" value="PS_pyruv_trans"/>
    <property type="match status" value="1"/>
</dbReference>
<keyword evidence="2" id="KW-0808">Transferase</keyword>
<evidence type="ECO:0000313" key="3">
    <source>
        <dbReference type="Proteomes" id="UP000243359"/>
    </source>
</evidence>
<dbReference type="Proteomes" id="UP000243359">
    <property type="component" value="Chromosome I"/>
</dbReference>
<dbReference type="RefSeq" id="WP_090348438.1">
    <property type="nucleotide sequence ID" value="NZ_LT629751.1"/>
</dbReference>
<proteinExistence type="predicted"/>
<evidence type="ECO:0000259" key="1">
    <source>
        <dbReference type="Pfam" id="PF04230"/>
    </source>
</evidence>
<accession>A0A1H1RDL8</accession>
<name>A0A1H1RDL8_9PSED</name>
<dbReference type="OrthoDB" id="1425928at2"/>
<keyword evidence="3" id="KW-1185">Reference proteome</keyword>
<gene>
    <name evidence="2" type="ORF">SAMN05216221_1598</name>
</gene>
<sequence>MTNHADAPGSGCPTTGPPPTLLFGAFDRHNFGDLLFPHIAAALLPGRVLRFAGLAARDLRPWGGHKVEALAALAREFAGRPVDLLHVGGELLTCDAWEAAVMLLPAGQVPATLARLDHLPAERLAWAREQLGIPDRAPYVAGRALFPQARLLFAAVGGMDLDTRAAALRAEVLAKLHAADALSVRDRRTQALLQEAGIAAPLLPDPAVLVRVLFGPRIDRHAAQGEIAELRRAFPHGYLAVQFSAEFGDDASLTTIAAQLDRVARTHGLGIVFFRAGAAPWHDDLDGYRRTAARMRAPARIVSTLDIWDICALLARSRGFLGSSLHGRIVAMAYALPRLNLQRGAPGKPAAYAATWEPAALPVSVALAGIAEGVTAALAADPAQLLRLADELAARYRAGFAPLCERLG</sequence>
<dbReference type="AlphaFoldDB" id="A0A1H1RDL8"/>
<evidence type="ECO:0000313" key="2">
    <source>
        <dbReference type="EMBL" id="SDS33778.1"/>
    </source>
</evidence>